<sequence>MPNLPFPSYHNLAKLAAANVPDYDQRAIEILLLPEVQELVNRVVDLSESDFNGRRRPNVTAFTLFCRVRRLGCKVGWSKMTWDERKPWYMASDTIRAYCKLDEPLPAKKLRNKFKESPREMDVDADGVETSAREATHVQGSPRHEIRHGTSPTPPSTIDSVGDSAANDASPPHALSPRGDSYSPMVLSPPLRELLDPDAASVHPSGSPPYFDCSGSSMLLSSATWPPSFDTWTDPLSPLCSLNSRLDAARSEYRDIPGSAGDIVGISTSDTGTMVNVQSSTGASRADLPFVDDYIQLLFSQTPPPDGHSDTADHASNPLDLSPSQVEDTLFEQFIDYDAMEMDLEM</sequence>
<keyword evidence="2" id="KW-1185">Reference proteome</keyword>
<dbReference type="Proteomes" id="UP000824881">
    <property type="component" value="Unassembled WGS sequence"/>
</dbReference>
<dbReference type="EMBL" id="WQMT02000009">
    <property type="protein sequence ID" value="KAG9219518.1"/>
    <property type="molecule type" value="Genomic_DNA"/>
</dbReference>
<evidence type="ECO:0000313" key="1">
    <source>
        <dbReference type="EMBL" id="KAG9219518.1"/>
    </source>
</evidence>
<proteinExistence type="predicted"/>
<protein>
    <submittedName>
        <fullName evidence="1">Uncharacterized protein</fullName>
    </submittedName>
</protein>
<evidence type="ECO:0000313" key="2">
    <source>
        <dbReference type="Proteomes" id="UP000824881"/>
    </source>
</evidence>
<reference evidence="1 2" key="1">
    <citation type="journal article" date="2021" name="Appl. Environ. Microbiol.">
        <title>Genetic linkage and physical mapping for an oyster mushroom Pleurotus cornucopiae and QTL analysis for the trait cap color.</title>
        <authorList>
            <person name="Zhang Y."/>
            <person name="Gao W."/>
            <person name="Sonnenberg A."/>
            <person name="Chen Q."/>
            <person name="Zhang J."/>
            <person name="Huang C."/>
        </authorList>
    </citation>
    <scope>NUCLEOTIDE SEQUENCE [LARGE SCALE GENOMIC DNA]</scope>
    <source>
        <strain evidence="1">CCMSSC00406</strain>
    </source>
</reference>
<comment type="caution">
    <text evidence="1">The sequence shown here is derived from an EMBL/GenBank/DDBJ whole genome shotgun (WGS) entry which is preliminary data.</text>
</comment>
<gene>
    <name evidence="1" type="ORF">CCMSSC00406_0009757</name>
</gene>
<name>A0ACB7IMW4_PLECO</name>
<organism evidence="1 2">
    <name type="scientific">Pleurotus cornucopiae</name>
    <name type="common">Cornucopia mushroom</name>
    <dbReference type="NCBI Taxonomy" id="5321"/>
    <lineage>
        <taxon>Eukaryota</taxon>
        <taxon>Fungi</taxon>
        <taxon>Dikarya</taxon>
        <taxon>Basidiomycota</taxon>
        <taxon>Agaricomycotina</taxon>
        <taxon>Agaricomycetes</taxon>
        <taxon>Agaricomycetidae</taxon>
        <taxon>Agaricales</taxon>
        <taxon>Pleurotineae</taxon>
        <taxon>Pleurotaceae</taxon>
        <taxon>Pleurotus</taxon>
    </lineage>
</organism>
<accession>A0ACB7IMW4</accession>